<dbReference type="SUPFAM" id="SSF141571">
    <property type="entry name" value="Pentapeptide repeat-like"/>
    <property type="match status" value="1"/>
</dbReference>
<proteinExistence type="predicted"/>
<evidence type="ECO:0000313" key="1">
    <source>
        <dbReference type="EMBL" id="TVT20716.1"/>
    </source>
</evidence>
<dbReference type="EMBL" id="VJZA01000033">
    <property type="protein sequence ID" value="TVT20716.1"/>
    <property type="molecule type" value="Genomic_DNA"/>
</dbReference>
<dbReference type="AlphaFoldDB" id="A0A558A900"/>
<reference evidence="1 2" key="1">
    <citation type="submission" date="2019-07" db="EMBL/GenBank/DDBJ databases">
        <title>New species of Amycolatopsis and Streptomyces.</title>
        <authorList>
            <person name="Duangmal K."/>
            <person name="Teo W.F.A."/>
            <person name="Lipun K."/>
        </authorList>
    </citation>
    <scope>NUCLEOTIDE SEQUENCE [LARGE SCALE GENOMIC DNA]</scope>
    <source>
        <strain evidence="1 2">JCM 30562</strain>
    </source>
</reference>
<dbReference type="Gene3D" id="2.160.20.80">
    <property type="entry name" value="E3 ubiquitin-protein ligase SopA"/>
    <property type="match status" value="1"/>
</dbReference>
<dbReference type="OrthoDB" id="5178273at2"/>
<comment type="caution">
    <text evidence="1">The sequence shown here is derived from an EMBL/GenBank/DDBJ whole genome shotgun (WGS) entry which is preliminary data.</text>
</comment>
<gene>
    <name evidence="1" type="ORF">FNH06_19570</name>
</gene>
<dbReference type="RefSeq" id="WP_144640769.1">
    <property type="nucleotide sequence ID" value="NZ_BNAX01000007.1"/>
</dbReference>
<protein>
    <submittedName>
        <fullName evidence="1">Pentapeptide repeat-containing protein</fullName>
    </submittedName>
</protein>
<dbReference type="InterPro" id="IPR001646">
    <property type="entry name" value="5peptide_repeat"/>
</dbReference>
<dbReference type="Proteomes" id="UP000318578">
    <property type="component" value="Unassembled WGS sequence"/>
</dbReference>
<keyword evidence="2" id="KW-1185">Reference proteome</keyword>
<sequence length="219" mass="24035">MEFRDFGDRRLQLPSVERDDLTDERPTLRGEIDLAEAHVQYGEHAAHTGEGSITKSVLSGLNLSETVYAPLELSDVVIEDAELSNAVWRKTTARRVRFARCRAIGWQLQLDKATDVLVEYCRLDYGSLRLDRVANVMVFYRCTFRETAITGDLSRVVFADCDLAGAEFDAAQATGCDLRGSQLAGAQGLLTLSGATISTEQAVSVAVQLATECGLRVED</sequence>
<dbReference type="Pfam" id="PF00805">
    <property type="entry name" value="Pentapeptide"/>
    <property type="match status" value="1"/>
</dbReference>
<evidence type="ECO:0000313" key="2">
    <source>
        <dbReference type="Proteomes" id="UP000318578"/>
    </source>
</evidence>
<organism evidence="1 2">
    <name type="scientific">Amycolatopsis acidiphila</name>
    <dbReference type="NCBI Taxonomy" id="715473"/>
    <lineage>
        <taxon>Bacteria</taxon>
        <taxon>Bacillati</taxon>
        <taxon>Actinomycetota</taxon>
        <taxon>Actinomycetes</taxon>
        <taxon>Pseudonocardiales</taxon>
        <taxon>Pseudonocardiaceae</taxon>
        <taxon>Amycolatopsis</taxon>
    </lineage>
</organism>
<name>A0A558A900_9PSEU</name>
<accession>A0A558A900</accession>